<comment type="caution">
    <text evidence="2">The sequence shown here is derived from an EMBL/GenBank/DDBJ whole genome shotgun (WGS) entry which is preliminary data.</text>
</comment>
<evidence type="ECO:0000313" key="3">
    <source>
        <dbReference type="Proteomes" id="UP000236333"/>
    </source>
</evidence>
<dbReference type="Pfam" id="PF01302">
    <property type="entry name" value="CAP_GLY"/>
    <property type="match status" value="1"/>
</dbReference>
<name>A0A2J7ZQ94_9CHLO</name>
<dbReference type="PROSITE" id="PS50245">
    <property type="entry name" value="CAP_GLY_2"/>
    <property type="match status" value="1"/>
</dbReference>
<gene>
    <name evidence="2" type="ORF">TSOC_011575</name>
</gene>
<dbReference type="Gene3D" id="2.30.30.190">
    <property type="entry name" value="CAP Gly-rich-like domain"/>
    <property type="match status" value="1"/>
</dbReference>
<dbReference type="OrthoDB" id="5273213at2759"/>
<accession>A0A2J7ZQ94</accession>
<organism evidence="2 3">
    <name type="scientific">Tetrabaena socialis</name>
    <dbReference type="NCBI Taxonomy" id="47790"/>
    <lineage>
        <taxon>Eukaryota</taxon>
        <taxon>Viridiplantae</taxon>
        <taxon>Chlorophyta</taxon>
        <taxon>core chlorophytes</taxon>
        <taxon>Chlorophyceae</taxon>
        <taxon>CS clade</taxon>
        <taxon>Chlamydomonadales</taxon>
        <taxon>Tetrabaenaceae</taxon>
        <taxon>Tetrabaena</taxon>
    </lineage>
</organism>
<reference evidence="2 3" key="1">
    <citation type="journal article" date="2017" name="Mol. Biol. Evol.">
        <title>The 4-celled Tetrabaena socialis nuclear genome reveals the essential components for genetic control of cell number at the origin of multicellularity in the volvocine lineage.</title>
        <authorList>
            <person name="Featherston J."/>
            <person name="Arakaki Y."/>
            <person name="Hanschen E.R."/>
            <person name="Ferris P.J."/>
            <person name="Michod R.E."/>
            <person name="Olson B.J.S.C."/>
            <person name="Nozaki H."/>
            <person name="Durand P.M."/>
        </authorList>
    </citation>
    <scope>NUCLEOTIDE SEQUENCE [LARGE SCALE GENOMIC DNA]</scope>
    <source>
        <strain evidence="2 3">NIES-571</strain>
    </source>
</reference>
<evidence type="ECO:0000259" key="1">
    <source>
        <dbReference type="PROSITE" id="PS50245"/>
    </source>
</evidence>
<protein>
    <submittedName>
        <fullName evidence="2">Tubulin-specific chaperone E</fullName>
    </submittedName>
</protein>
<dbReference type="InterPro" id="IPR036859">
    <property type="entry name" value="CAP-Gly_dom_sf"/>
</dbReference>
<evidence type="ECO:0000313" key="2">
    <source>
        <dbReference type="EMBL" id="PNH02433.1"/>
    </source>
</evidence>
<keyword evidence="3" id="KW-1185">Reference proteome</keyword>
<proteinExistence type="predicted"/>
<dbReference type="SMART" id="SM01052">
    <property type="entry name" value="CAP_GLY"/>
    <property type="match status" value="1"/>
</dbReference>
<dbReference type="EMBL" id="PGGS01000656">
    <property type="protein sequence ID" value="PNH02433.1"/>
    <property type="molecule type" value="Genomic_DNA"/>
</dbReference>
<dbReference type="PANTHER" id="PTHR18916">
    <property type="entry name" value="DYNACTIN 1-RELATED MICROTUBULE-BINDING"/>
    <property type="match status" value="1"/>
</dbReference>
<dbReference type="SUPFAM" id="SSF74924">
    <property type="entry name" value="Cap-Gly domain"/>
    <property type="match status" value="1"/>
</dbReference>
<dbReference type="AlphaFoldDB" id="A0A2J7ZQ94"/>
<dbReference type="Proteomes" id="UP000236333">
    <property type="component" value="Unassembled WGS sequence"/>
</dbReference>
<dbReference type="PROSITE" id="PS00845">
    <property type="entry name" value="CAP_GLY_1"/>
    <property type="match status" value="1"/>
</dbReference>
<feature type="non-terminal residue" evidence="2">
    <location>
        <position position="251"/>
    </location>
</feature>
<feature type="domain" description="CAP-Gly" evidence="1">
    <location>
        <begin position="25"/>
        <end position="71"/>
    </location>
</feature>
<sequence>MAAAMPAINSRVRILKDYATVRYVGPVTKQEGTWVGVEWDDPSRGKHDGATAGVRYFSCSSTVPTAGSFVRIERVGLGVGLLEALRARYNNETAENGEEVDANELYVHTSGRRRVQVLLVGEEKIQQRQRQIHMLESARLVGLDVATVAIARVSGLASLNGAEIRPRERRDAELRYLQHCATEMAAAGADEAGRSAVRAAHPRLRRLMELHGAVLATAATGGSAGGSLASSTAELKLTCVAAAATAKMGTQ</sequence>
<dbReference type="InterPro" id="IPR000938">
    <property type="entry name" value="CAP-Gly_domain"/>
</dbReference>